<comment type="caution">
    <text evidence="1">The sequence shown here is derived from an EMBL/GenBank/DDBJ whole genome shotgun (WGS) entry which is preliminary data.</text>
</comment>
<dbReference type="Proteomes" id="UP001356427">
    <property type="component" value="Unassembled WGS sequence"/>
</dbReference>
<accession>A0AAN8LR98</accession>
<keyword evidence="2" id="KW-1185">Reference proteome</keyword>
<sequence>MHIQYAFTGCSSVTRSHHAIRRLRLRHAHTVRIHRLQLRHSVASCHCCERSQAALYLWRHSDALEWCPRVVP</sequence>
<dbReference type="EMBL" id="JAGTTL010000019">
    <property type="protein sequence ID" value="KAK6308666.1"/>
    <property type="molecule type" value="Genomic_DNA"/>
</dbReference>
<organism evidence="1 2">
    <name type="scientific">Coregonus suidteri</name>
    <dbReference type="NCBI Taxonomy" id="861788"/>
    <lineage>
        <taxon>Eukaryota</taxon>
        <taxon>Metazoa</taxon>
        <taxon>Chordata</taxon>
        <taxon>Craniata</taxon>
        <taxon>Vertebrata</taxon>
        <taxon>Euteleostomi</taxon>
        <taxon>Actinopterygii</taxon>
        <taxon>Neopterygii</taxon>
        <taxon>Teleostei</taxon>
        <taxon>Protacanthopterygii</taxon>
        <taxon>Salmoniformes</taxon>
        <taxon>Salmonidae</taxon>
        <taxon>Coregoninae</taxon>
        <taxon>Coregonus</taxon>
    </lineage>
</organism>
<proteinExistence type="predicted"/>
<protein>
    <submittedName>
        <fullName evidence="1">Uncharacterized protein</fullName>
    </submittedName>
</protein>
<evidence type="ECO:0000313" key="1">
    <source>
        <dbReference type="EMBL" id="KAK6308666.1"/>
    </source>
</evidence>
<reference evidence="1 2" key="1">
    <citation type="submission" date="2021-04" db="EMBL/GenBank/DDBJ databases">
        <authorList>
            <person name="De Guttry C."/>
            <person name="Zahm M."/>
            <person name="Klopp C."/>
            <person name="Cabau C."/>
            <person name="Louis A."/>
            <person name="Berthelot C."/>
            <person name="Parey E."/>
            <person name="Roest Crollius H."/>
            <person name="Montfort J."/>
            <person name="Robinson-Rechavi M."/>
            <person name="Bucao C."/>
            <person name="Bouchez O."/>
            <person name="Gislard M."/>
            <person name="Lluch J."/>
            <person name="Milhes M."/>
            <person name="Lampietro C."/>
            <person name="Lopez Roques C."/>
            <person name="Donnadieu C."/>
            <person name="Braasch I."/>
            <person name="Desvignes T."/>
            <person name="Postlethwait J."/>
            <person name="Bobe J."/>
            <person name="Wedekind C."/>
            <person name="Guiguen Y."/>
        </authorList>
    </citation>
    <scope>NUCLEOTIDE SEQUENCE [LARGE SCALE GENOMIC DNA]</scope>
    <source>
        <strain evidence="1">Cs_M1</strain>
        <tissue evidence="1">Blood</tissue>
    </source>
</reference>
<gene>
    <name evidence="1" type="ORF">J4Q44_G00219370</name>
</gene>
<evidence type="ECO:0000313" key="2">
    <source>
        <dbReference type="Proteomes" id="UP001356427"/>
    </source>
</evidence>
<name>A0AAN8LR98_9TELE</name>
<dbReference type="AlphaFoldDB" id="A0AAN8LR98"/>